<comment type="caution">
    <text evidence="1">The sequence shown here is derived from an EMBL/GenBank/DDBJ whole genome shotgun (WGS) entry which is preliminary data.</text>
</comment>
<sequence>MAKNRILETYIHNLSKSTSVAIYGHLRDTRFLYVARMLGGTKLDSPLISTLVERWRPKTHISSSSR</sequence>
<dbReference type="Proteomes" id="UP000828251">
    <property type="component" value="Unassembled WGS sequence"/>
</dbReference>
<evidence type="ECO:0000313" key="2">
    <source>
        <dbReference type="Proteomes" id="UP000828251"/>
    </source>
</evidence>
<dbReference type="AlphaFoldDB" id="A0A9D3UE69"/>
<gene>
    <name evidence="1" type="ORF">J1N35_040476</name>
</gene>
<organism evidence="1 2">
    <name type="scientific">Gossypium stocksii</name>
    <dbReference type="NCBI Taxonomy" id="47602"/>
    <lineage>
        <taxon>Eukaryota</taxon>
        <taxon>Viridiplantae</taxon>
        <taxon>Streptophyta</taxon>
        <taxon>Embryophyta</taxon>
        <taxon>Tracheophyta</taxon>
        <taxon>Spermatophyta</taxon>
        <taxon>Magnoliopsida</taxon>
        <taxon>eudicotyledons</taxon>
        <taxon>Gunneridae</taxon>
        <taxon>Pentapetalae</taxon>
        <taxon>rosids</taxon>
        <taxon>malvids</taxon>
        <taxon>Malvales</taxon>
        <taxon>Malvaceae</taxon>
        <taxon>Malvoideae</taxon>
        <taxon>Gossypium</taxon>
    </lineage>
</organism>
<dbReference type="OrthoDB" id="10406697at2759"/>
<reference evidence="1 2" key="1">
    <citation type="journal article" date="2021" name="Plant Biotechnol. J.">
        <title>Multi-omics assisted identification of the key and species-specific regulatory components of drought-tolerant mechanisms in Gossypium stocksii.</title>
        <authorList>
            <person name="Yu D."/>
            <person name="Ke L."/>
            <person name="Zhang D."/>
            <person name="Wu Y."/>
            <person name="Sun Y."/>
            <person name="Mei J."/>
            <person name="Sun J."/>
            <person name="Sun Y."/>
        </authorList>
    </citation>
    <scope>NUCLEOTIDE SEQUENCE [LARGE SCALE GENOMIC DNA]</scope>
    <source>
        <strain evidence="2">cv. E1</strain>
        <tissue evidence="1">Leaf</tissue>
    </source>
</reference>
<dbReference type="EMBL" id="JAIQCV010000012">
    <property type="protein sequence ID" value="KAH1038733.1"/>
    <property type="molecule type" value="Genomic_DNA"/>
</dbReference>
<evidence type="ECO:0000313" key="1">
    <source>
        <dbReference type="EMBL" id="KAH1038733.1"/>
    </source>
</evidence>
<protein>
    <submittedName>
        <fullName evidence="1">Uncharacterized protein</fullName>
    </submittedName>
</protein>
<name>A0A9D3UE69_9ROSI</name>
<proteinExistence type="predicted"/>
<keyword evidence="2" id="KW-1185">Reference proteome</keyword>
<accession>A0A9D3UE69</accession>